<dbReference type="Proteomes" id="UP001595872">
    <property type="component" value="Unassembled WGS sequence"/>
</dbReference>
<dbReference type="Gene3D" id="3.40.50.1820">
    <property type="entry name" value="alpha/beta hydrolase"/>
    <property type="match status" value="1"/>
</dbReference>
<dbReference type="InterPro" id="IPR029058">
    <property type="entry name" value="AB_hydrolase_fold"/>
</dbReference>
<protein>
    <submittedName>
        <fullName evidence="3">Alpha/beta fold hydrolase</fullName>
    </submittedName>
</protein>
<dbReference type="EMBL" id="JBHSIT010000003">
    <property type="protein sequence ID" value="MFC4907877.1"/>
    <property type="molecule type" value="Genomic_DNA"/>
</dbReference>
<evidence type="ECO:0000256" key="1">
    <source>
        <dbReference type="SAM" id="Phobius"/>
    </source>
</evidence>
<keyword evidence="4" id="KW-1185">Reference proteome</keyword>
<accession>A0ABV9TUV0</accession>
<organism evidence="3 4">
    <name type="scientific">Actinomadura gamaensis</name>
    <dbReference type="NCBI Taxonomy" id="1763541"/>
    <lineage>
        <taxon>Bacteria</taxon>
        <taxon>Bacillati</taxon>
        <taxon>Actinomycetota</taxon>
        <taxon>Actinomycetes</taxon>
        <taxon>Streptosporangiales</taxon>
        <taxon>Thermomonosporaceae</taxon>
        <taxon>Actinomadura</taxon>
    </lineage>
</organism>
<dbReference type="GO" id="GO:0016787">
    <property type="term" value="F:hydrolase activity"/>
    <property type="evidence" value="ECO:0007669"/>
    <property type="project" value="UniProtKB-KW"/>
</dbReference>
<dbReference type="SUPFAM" id="SSF53474">
    <property type="entry name" value="alpha/beta-Hydrolases"/>
    <property type="match status" value="1"/>
</dbReference>
<evidence type="ECO:0000313" key="4">
    <source>
        <dbReference type="Proteomes" id="UP001595872"/>
    </source>
</evidence>
<keyword evidence="1" id="KW-0472">Membrane</keyword>
<feature type="transmembrane region" description="Helical" evidence="1">
    <location>
        <begin position="35"/>
        <end position="55"/>
    </location>
</feature>
<name>A0ABV9TUV0_9ACTN</name>
<keyword evidence="1" id="KW-1133">Transmembrane helix</keyword>
<dbReference type="Pfam" id="PF00561">
    <property type="entry name" value="Abhydrolase_1"/>
    <property type="match status" value="1"/>
</dbReference>
<proteinExistence type="predicted"/>
<dbReference type="RefSeq" id="WP_378254028.1">
    <property type="nucleotide sequence ID" value="NZ_JBHSIT010000003.1"/>
</dbReference>
<dbReference type="InterPro" id="IPR000073">
    <property type="entry name" value="AB_hydrolase_1"/>
</dbReference>
<comment type="caution">
    <text evidence="3">The sequence shown here is derived from an EMBL/GenBank/DDBJ whole genome shotgun (WGS) entry which is preliminary data.</text>
</comment>
<dbReference type="InterPro" id="IPR050228">
    <property type="entry name" value="Carboxylesterase_BioH"/>
</dbReference>
<keyword evidence="3" id="KW-0378">Hydrolase</keyword>
<feature type="domain" description="AB hydrolase-1" evidence="2">
    <location>
        <begin position="88"/>
        <end position="190"/>
    </location>
</feature>
<evidence type="ECO:0000313" key="3">
    <source>
        <dbReference type="EMBL" id="MFC4907877.1"/>
    </source>
</evidence>
<keyword evidence="1" id="KW-0812">Transmembrane</keyword>
<reference evidence="4" key="1">
    <citation type="journal article" date="2019" name="Int. J. Syst. Evol. Microbiol.">
        <title>The Global Catalogue of Microorganisms (GCM) 10K type strain sequencing project: providing services to taxonomists for standard genome sequencing and annotation.</title>
        <authorList>
            <consortium name="The Broad Institute Genomics Platform"/>
            <consortium name="The Broad Institute Genome Sequencing Center for Infectious Disease"/>
            <person name="Wu L."/>
            <person name="Ma J."/>
        </authorList>
    </citation>
    <scope>NUCLEOTIDE SEQUENCE [LARGE SCALE GENOMIC DNA]</scope>
    <source>
        <strain evidence="4">KLKA75</strain>
    </source>
</reference>
<dbReference type="PANTHER" id="PTHR43194">
    <property type="entry name" value="HYDROLASE ALPHA/BETA FOLD FAMILY"/>
    <property type="match status" value="1"/>
</dbReference>
<evidence type="ECO:0000259" key="2">
    <source>
        <dbReference type="Pfam" id="PF00561"/>
    </source>
</evidence>
<dbReference type="PANTHER" id="PTHR43194:SF2">
    <property type="entry name" value="PEROXISOMAL MEMBRANE PROTEIN LPX1"/>
    <property type="match status" value="1"/>
</dbReference>
<sequence>MTDQLPHKASSPDVATAVSAAPVRKTRLRRWTRRTLLVMVTLWCLVTATCMVVVLTTEQRAAVPAGLSYVQAGDVRTRYREWGSGGSPVVLVHGAFESADAWAPTAEVLGRTHHVYAIDLTGNGYSEHKSPYNAAHMADQVNAFIAAMHLTKPVIVGHSSGAAVVAEAALRRPSGIGGLMLLDGDALLTGAGQKNPAAYVIIDPYRTAVLRLALRSDWLVRTAYARACGPRCPRLDEQGVDQWRRPFMVPGAEKAVWEMLRNGVVGIPTKRLEQLRSLTIPKSVVFGADDFVFSKSTPAETAARIGAPPPTLIPHAEHMTFVSDPTTVAAAITTLTPH</sequence>
<gene>
    <name evidence="3" type="ORF">ACFPCY_11145</name>
</gene>